<dbReference type="EMBL" id="VBAN01000081">
    <property type="protein sequence ID" value="TMI84044.1"/>
    <property type="molecule type" value="Genomic_DNA"/>
</dbReference>
<sequence>MDLGALRASHVGLRWGDRLYPLADLPAGRTVRELRPDGWTAVASSGRSSSEWSARVAEVIFQGSGADAILKGATPLLAGELDGVAPVFTLGGARAPGQRLTVLLVPLERR</sequence>
<organism evidence="1 2">
    <name type="scientific">Candidatus Segetimicrobium genomatis</name>
    <dbReference type="NCBI Taxonomy" id="2569760"/>
    <lineage>
        <taxon>Bacteria</taxon>
        <taxon>Bacillati</taxon>
        <taxon>Candidatus Sysuimicrobiota</taxon>
        <taxon>Candidatus Sysuimicrobiia</taxon>
        <taxon>Candidatus Sysuimicrobiales</taxon>
        <taxon>Candidatus Segetimicrobiaceae</taxon>
        <taxon>Candidatus Segetimicrobium</taxon>
    </lineage>
</organism>
<dbReference type="Proteomes" id="UP000318093">
    <property type="component" value="Unassembled WGS sequence"/>
</dbReference>
<proteinExistence type="predicted"/>
<evidence type="ECO:0000313" key="1">
    <source>
        <dbReference type="EMBL" id="TMI84044.1"/>
    </source>
</evidence>
<gene>
    <name evidence="1" type="ORF">E6H03_02750</name>
</gene>
<dbReference type="AlphaFoldDB" id="A0A537JKL5"/>
<protein>
    <submittedName>
        <fullName evidence="1">Uncharacterized protein</fullName>
    </submittedName>
</protein>
<reference evidence="1 2" key="1">
    <citation type="journal article" date="2019" name="Nat. Microbiol.">
        <title>Mediterranean grassland soil C-N compound turnover is dependent on rainfall and depth, and is mediated by genomically divergent microorganisms.</title>
        <authorList>
            <person name="Diamond S."/>
            <person name="Andeer P.F."/>
            <person name="Li Z."/>
            <person name="Crits-Christoph A."/>
            <person name="Burstein D."/>
            <person name="Anantharaman K."/>
            <person name="Lane K.R."/>
            <person name="Thomas B.C."/>
            <person name="Pan C."/>
            <person name="Northen T.R."/>
            <person name="Banfield J.F."/>
        </authorList>
    </citation>
    <scope>NUCLEOTIDE SEQUENCE [LARGE SCALE GENOMIC DNA]</scope>
    <source>
        <strain evidence="1">NP_6</strain>
    </source>
</reference>
<accession>A0A537JKL5</accession>
<name>A0A537JKL5_9BACT</name>
<comment type="caution">
    <text evidence="1">The sequence shown here is derived from an EMBL/GenBank/DDBJ whole genome shotgun (WGS) entry which is preliminary data.</text>
</comment>
<evidence type="ECO:0000313" key="2">
    <source>
        <dbReference type="Proteomes" id="UP000318093"/>
    </source>
</evidence>